<evidence type="ECO:0000256" key="9">
    <source>
        <dbReference type="ARBA" id="ARBA00022676"/>
    </source>
</evidence>
<feature type="domain" description="PARP alpha-helical" evidence="36">
    <location>
        <begin position="159"/>
        <end position="280"/>
    </location>
</feature>
<keyword evidence="4" id="KW-0158">Chromosome</keyword>
<comment type="catalytic activity">
    <reaction evidence="27">
        <text>NAD(+) + (ADP-D-ribosyl)n-acceptor = nicotinamide + (ADP-D-ribosyl)n+1-acceptor + H(+).</text>
        <dbReference type="EC" id="2.4.2.30"/>
    </reaction>
</comment>
<dbReference type="SUPFAM" id="SSF47587">
    <property type="entry name" value="Domain of poly(ADP-ribose) polymerase"/>
    <property type="match status" value="1"/>
</dbReference>
<comment type="similarity">
    <text evidence="26">Belongs to the ARTD/PARP family.</text>
</comment>
<dbReference type="FunFam" id="1.20.142.10:FF:000001">
    <property type="entry name" value="Poly [ADP-ribose] polymerase"/>
    <property type="match status" value="1"/>
</dbReference>
<dbReference type="SUPFAM" id="SSF52113">
    <property type="entry name" value="BRCT domain"/>
    <property type="match status" value="1"/>
</dbReference>
<dbReference type="InterPro" id="IPR029052">
    <property type="entry name" value="Metallo-depent_PP-like"/>
</dbReference>
<dbReference type="InterPro" id="IPR011992">
    <property type="entry name" value="EF-hand-dom_pair"/>
</dbReference>
<feature type="domain" description="BRCT" evidence="33">
    <location>
        <begin position="446"/>
        <end position="524"/>
    </location>
</feature>
<evidence type="ECO:0000256" key="16">
    <source>
        <dbReference type="ARBA" id="ARBA00022833"/>
    </source>
</evidence>
<dbReference type="Pfam" id="PF02877">
    <property type="entry name" value="PARP_reg"/>
    <property type="match status" value="1"/>
</dbReference>
<dbReference type="Gene3D" id="1.10.238.10">
    <property type="entry name" value="EF-hand"/>
    <property type="match status" value="1"/>
</dbReference>
<dbReference type="InterPro" id="IPR038650">
    <property type="entry name" value="PADR1_C_dom_sf"/>
</dbReference>
<dbReference type="SMART" id="SM00054">
    <property type="entry name" value="EFh"/>
    <property type="match status" value="2"/>
</dbReference>
<gene>
    <name evidence="38" type="ORF">LOD99_10076</name>
</gene>
<comment type="catalytic activity">
    <reaction evidence="25">
        <text>L-aspartyl-[protein] + NAD(+) = 4-O-(ADP-D-ribosyl)-L-aspartyl-[protein] + nicotinamide</text>
        <dbReference type="Rhea" id="RHEA:54424"/>
        <dbReference type="Rhea" id="RHEA-COMP:9867"/>
        <dbReference type="Rhea" id="RHEA-COMP:13832"/>
        <dbReference type="ChEBI" id="CHEBI:17154"/>
        <dbReference type="ChEBI" id="CHEBI:29961"/>
        <dbReference type="ChEBI" id="CHEBI:57540"/>
        <dbReference type="ChEBI" id="CHEBI:138102"/>
    </reaction>
    <physiologicalReaction direction="left-to-right" evidence="25">
        <dbReference type="Rhea" id="RHEA:54425"/>
    </physiologicalReaction>
</comment>
<evidence type="ECO:0000256" key="19">
    <source>
        <dbReference type="ARBA" id="ARBA00023015"/>
    </source>
</evidence>
<evidence type="ECO:0000256" key="11">
    <source>
        <dbReference type="ARBA" id="ARBA00022695"/>
    </source>
</evidence>
<dbReference type="PROSITE" id="PS50222">
    <property type="entry name" value="EF_HAND_2"/>
    <property type="match status" value="2"/>
</dbReference>
<dbReference type="PANTHER" id="PTHR10459">
    <property type="entry name" value="DNA LIGASE"/>
    <property type="match status" value="1"/>
</dbReference>
<organism evidence="38 39">
    <name type="scientific">Oopsacas minuta</name>
    <dbReference type="NCBI Taxonomy" id="111878"/>
    <lineage>
        <taxon>Eukaryota</taxon>
        <taxon>Metazoa</taxon>
        <taxon>Porifera</taxon>
        <taxon>Hexactinellida</taxon>
        <taxon>Hexasterophora</taxon>
        <taxon>Lyssacinosida</taxon>
        <taxon>Leucopsacidae</taxon>
        <taxon>Oopsacas</taxon>
    </lineage>
</organism>
<keyword evidence="23" id="KW-0539">Nucleus</keyword>
<dbReference type="SMART" id="SM01335">
    <property type="entry name" value="PADR1"/>
    <property type="match status" value="1"/>
</dbReference>
<keyword evidence="20 31" id="KW-0520">NAD</keyword>
<dbReference type="EMBL" id="JAKMXF010000017">
    <property type="protein sequence ID" value="KAI6661255.1"/>
    <property type="molecule type" value="Genomic_DNA"/>
</dbReference>
<dbReference type="SMART" id="SM00773">
    <property type="entry name" value="WGR"/>
    <property type="match status" value="1"/>
</dbReference>
<dbReference type="InterPro" id="IPR002048">
    <property type="entry name" value="EF_hand_dom"/>
</dbReference>
<dbReference type="GO" id="GO:0045087">
    <property type="term" value="P:innate immune response"/>
    <property type="evidence" value="ECO:0007669"/>
    <property type="project" value="UniProtKB-KW"/>
</dbReference>
<evidence type="ECO:0000256" key="2">
    <source>
        <dbReference type="ARBA" id="ARBA00004514"/>
    </source>
</evidence>
<dbReference type="PROSITE" id="PS00018">
    <property type="entry name" value="EF_HAND_1"/>
    <property type="match status" value="2"/>
</dbReference>
<comment type="catalytic activity">
    <reaction evidence="29">
        <text>L-tyrosyl-[protein] + NAD(+) = O-(ADP-D-ribosyl)-L-tyrosyl-[protein] + nicotinamide + H(+)</text>
        <dbReference type="Rhea" id="RHEA:58236"/>
        <dbReference type="Rhea" id="RHEA-COMP:10136"/>
        <dbReference type="Rhea" id="RHEA-COMP:15092"/>
        <dbReference type="ChEBI" id="CHEBI:15378"/>
        <dbReference type="ChEBI" id="CHEBI:17154"/>
        <dbReference type="ChEBI" id="CHEBI:46858"/>
        <dbReference type="ChEBI" id="CHEBI:57540"/>
        <dbReference type="ChEBI" id="CHEBI:142557"/>
    </reaction>
    <physiologicalReaction direction="left-to-right" evidence="29">
        <dbReference type="Rhea" id="RHEA:58237"/>
    </physiologicalReaction>
</comment>
<dbReference type="SUPFAM" id="SSF142921">
    <property type="entry name" value="WGR domain-like"/>
    <property type="match status" value="1"/>
</dbReference>
<accession>A0AAV7KKB8</accession>
<dbReference type="SUPFAM" id="SSF47473">
    <property type="entry name" value="EF-hand"/>
    <property type="match status" value="1"/>
</dbReference>
<evidence type="ECO:0000313" key="38">
    <source>
        <dbReference type="EMBL" id="KAI6661255.1"/>
    </source>
</evidence>
<evidence type="ECO:0000256" key="29">
    <source>
        <dbReference type="ARBA" id="ARBA00048339"/>
    </source>
</evidence>
<dbReference type="GO" id="GO:0003677">
    <property type="term" value="F:DNA binding"/>
    <property type="evidence" value="ECO:0007669"/>
    <property type="project" value="UniProtKB-KW"/>
</dbReference>
<dbReference type="InterPro" id="IPR036930">
    <property type="entry name" value="WGR_dom_sf"/>
</dbReference>
<keyword evidence="17" id="KW-0106">Calcium</keyword>
<evidence type="ECO:0000256" key="17">
    <source>
        <dbReference type="ARBA" id="ARBA00022837"/>
    </source>
</evidence>
<dbReference type="PANTHER" id="PTHR10459:SF112">
    <property type="entry name" value="POLY [ADP-RIBOSE] POLYMERASE 1"/>
    <property type="match status" value="1"/>
</dbReference>
<evidence type="ECO:0000256" key="3">
    <source>
        <dbReference type="ARBA" id="ARBA00004604"/>
    </source>
</evidence>
<feature type="compositionally biased region" description="Polar residues" evidence="32">
    <location>
        <begin position="929"/>
        <end position="939"/>
    </location>
</feature>
<keyword evidence="14" id="KW-0013">ADP-ribosylation</keyword>
<dbReference type="PROSITE" id="PS51977">
    <property type="entry name" value="WGR"/>
    <property type="match status" value="1"/>
</dbReference>
<dbReference type="AlphaFoldDB" id="A0AAV7KKB8"/>
<dbReference type="GO" id="GO:0006302">
    <property type="term" value="P:double-strand break repair"/>
    <property type="evidence" value="ECO:0007669"/>
    <property type="project" value="TreeGrafter"/>
</dbReference>
<feature type="domain" description="PARP catalytic" evidence="35">
    <location>
        <begin position="1"/>
        <end position="126"/>
    </location>
</feature>
<dbReference type="PROSITE" id="PS51060">
    <property type="entry name" value="PARP_ALPHA_HD"/>
    <property type="match status" value="1"/>
</dbReference>
<evidence type="ECO:0000256" key="30">
    <source>
        <dbReference type="ARBA" id="ARBA00048575"/>
    </source>
</evidence>
<keyword evidence="19" id="KW-0805">Transcription regulation</keyword>
<evidence type="ECO:0000259" key="35">
    <source>
        <dbReference type="PROSITE" id="PS51059"/>
    </source>
</evidence>
<dbReference type="GO" id="GO:0005730">
    <property type="term" value="C:nucleolus"/>
    <property type="evidence" value="ECO:0007669"/>
    <property type="project" value="UniProtKB-SubCell"/>
</dbReference>
<dbReference type="GO" id="GO:0016779">
    <property type="term" value="F:nucleotidyltransferase activity"/>
    <property type="evidence" value="ECO:0007669"/>
    <property type="project" value="UniProtKB-KW"/>
</dbReference>
<evidence type="ECO:0000256" key="7">
    <source>
        <dbReference type="ARBA" id="ARBA00022533"/>
    </source>
</evidence>
<comment type="subcellular location">
    <subcellularLocation>
        <location evidence="1">Chromosome</location>
    </subcellularLocation>
    <subcellularLocation>
        <location evidence="2">Cytoplasm</location>
        <location evidence="2">Cytosol</location>
    </subcellularLocation>
    <subcellularLocation>
        <location evidence="3">Nucleus</location>
        <location evidence="3">Nucleolus</location>
    </subcellularLocation>
</comment>
<evidence type="ECO:0000256" key="8">
    <source>
        <dbReference type="ARBA" id="ARBA00022588"/>
    </source>
</evidence>
<protein>
    <recommendedName>
        <fullName evidence="31">Poly [ADP-ribose] polymerase</fullName>
        <shortName evidence="31">PARP</shortName>
        <ecNumber evidence="31">2.4.2.-</ecNumber>
    </recommendedName>
</protein>
<dbReference type="InterPro" id="IPR036420">
    <property type="entry name" value="BRCT_dom_sf"/>
</dbReference>
<dbReference type="Pfam" id="PF08063">
    <property type="entry name" value="Zn_ribbon_PADR1"/>
    <property type="match status" value="1"/>
</dbReference>
<keyword evidence="22" id="KW-0804">Transcription</keyword>
<evidence type="ECO:0000256" key="6">
    <source>
        <dbReference type="ARBA" id="ARBA00022499"/>
    </source>
</evidence>
<dbReference type="PROSITE" id="PS51059">
    <property type="entry name" value="PARP_CATALYTIC"/>
    <property type="match status" value="1"/>
</dbReference>
<name>A0AAV7KKB8_9METZ</name>
<dbReference type="InterPro" id="IPR018247">
    <property type="entry name" value="EF_Hand_1_Ca_BS"/>
</dbReference>
<dbReference type="Pfam" id="PF00533">
    <property type="entry name" value="BRCT"/>
    <property type="match status" value="1"/>
</dbReference>
<dbReference type="GO" id="GO:1990404">
    <property type="term" value="F:NAD+-protein mono-ADP-ribosyltransferase activity"/>
    <property type="evidence" value="ECO:0007669"/>
    <property type="project" value="TreeGrafter"/>
</dbReference>
<evidence type="ECO:0000256" key="13">
    <source>
        <dbReference type="ARBA" id="ARBA00022737"/>
    </source>
</evidence>
<dbReference type="EC" id="2.4.2.-" evidence="31"/>
<dbReference type="Gene3D" id="2.20.25.630">
    <property type="match status" value="1"/>
</dbReference>
<dbReference type="GO" id="GO:0008270">
    <property type="term" value="F:zinc ion binding"/>
    <property type="evidence" value="ECO:0007669"/>
    <property type="project" value="UniProtKB-KW"/>
</dbReference>
<dbReference type="Pfam" id="PF00644">
    <property type="entry name" value="PARP"/>
    <property type="match status" value="1"/>
</dbReference>
<dbReference type="InterPro" id="IPR004102">
    <property type="entry name" value="Poly(ADP-ribose)pol_reg_dom"/>
</dbReference>
<feature type="compositionally biased region" description="Polar residues" evidence="32">
    <location>
        <begin position="953"/>
        <end position="963"/>
    </location>
</feature>
<feature type="domain" description="EF-hand" evidence="34">
    <location>
        <begin position="979"/>
        <end position="1014"/>
    </location>
</feature>
<sequence>MFGKGLYFADMASKSANYCRTTPSNPTGLMLLCEVALGNMYELTGSKYIQKLPAGFHSTKGIGRTAPDISGLRTTPEGVDIPMGVATSSYTGSSSLLYNEFIVYDEAQVKMCYLLKIDFQYKSGNIWGTTYSKVPGKFFPLEIDYGDEDEPTFADAGSKSKLDPAIQSIIRMIFDVQAMKQSLLEMEIDLNKMPLGKLSKNQIKEAYSALKELETLINSGSDATTHKGRFLDLSNKFYTLIPHDFGLESPPLLVNAEVIKEKSEMLDSLLELEVTYSLLSGGKKEQEETDPIDVYYEKLKADLTVVDKKSDEFDMIKEFISNTHGSTHSSFDLKLLETLIYHVQLKVSYFIGSLHPCPDCKSETLIYSPKGYYVCKGALSEWSKCIYTTKEPKRKKFHIPEEVKEIPEIKSMKLSYSVGQRIFPKLTASAPSASSSLGSQEAMETETSQPLNGFSVCIVGKLERTKGELTAELTSLGAVVVDSVSQQTTIVLSNPNEVTKKSAKIKTAEKHSIPILSVSFLEESKTGDALSKVLTNKISDWGAVPQMLTKSGVFKSSAKSEKSIPKMAKMTVKGGGAVDPDSGHEHDCHIYKQGDVIYSATLGMVDLFNGMNSYYKLQLLEHDTKKKYYIFRAWGRVGTNVGNSKLEDFFSLPKAVNEFAAKYLEKTAEMNIKTDADYEEFLELDYLPNIVRGCSSLYGHASIHTFLKVNELHGIIRAHQSKDLGYMTHYKDTWHKPYYYPMVITVFSAPNYVGTHGNLAAFLHFKADTSGIEIIQFDAKQTARIDLAPNPKGERFSFPPIQAKTPLNVAKKSVTTKEFTDDSDVFEFSGLPLRQRISTAPVNSKFKRKSISLLQQGTLGEQGSEKFRLAMSTSIECEKHPGWNSIRRATLAVVKFKTSPMKKVKKSASVHTSGIIASSTKCSDDDTLNPATNFTTPKAQASGDNSGDGGGSTPSFPRSTSENTPIVFSRARSSNMDPEDDQQIRILFDTIDKNGDGKITRKEFSNFLYNIEEYNFNQGHELFNKIDINSDGSVDFTEFCSYISTLELLPEESITAIDD</sequence>
<dbReference type="Gene3D" id="3.60.21.10">
    <property type="match status" value="1"/>
</dbReference>
<evidence type="ECO:0000256" key="25">
    <source>
        <dbReference type="ARBA" id="ARBA00024164"/>
    </source>
</evidence>
<feature type="domain" description="EF-hand" evidence="34">
    <location>
        <begin position="1021"/>
        <end position="1049"/>
    </location>
</feature>
<evidence type="ECO:0000256" key="31">
    <source>
        <dbReference type="RuleBase" id="RU362114"/>
    </source>
</evidence>
<dbReference type="CDD" id="cd00051">
    <property type="entry name" value="EFh"/>
    <property type="match status" value="1"/>
</dbReference>
<evidence type="ECO:0000256" key="23">
    <source>
        <dbReference type="ARBA" id="ARBA00023242"/>
    </source>
</evidence>
<dbReference type="Pfam" id="PF13499">
    <property type="entry name" value="EF-hand_7"/>
    <property type="match status" value="1"/>
</dbReference>
<evidence type="ECO:0000256" key="10">
    <source>
        <dbReference type="ARBA" id="ARBA00022679"/>
    </source>
</evidence>
<dbReference type="InterPro" id="IPR050800">
    <property type="entry name" value="ARTD/PARP"/>
</dbReference>
<dbReference type="SMART" id="SM00292">
    <property type="entry name" value="BRCT"/>
    <property type="match status" value="1"/>
</dbReference>
<keyword evidence="8" id="KW-0399">Innate immunity</keyword>
<evidence type="ECO:0000259" key="36">
    <source>
        <dbReference type="PROSITE" id="PS51060"/>
    </source>
</evidence>
<feature type="region of interest" description="Disordered" evidence="32">
    <location>
        <begin position="919"/>
        <end position="963"/>
    </location>
</feature>
<dbReference type="InterPro" id="IPR036616">
    <property type="entry name" value="Poly(ADP-ribose)pol_reg_dom_sf"/>
</dbReference>
<evidence type="ECO:0000256" key="14">
    <source>
        <dbReference type="ARBA" id="ARBA00022765"/>
    </source>
</evidence>
<keyword evidence="13" id="KW-0677">Repeat</keyword>
<reference evidence="38 39" key="1">
    <citation type="journal article" date="2023" name="BMC Biol.">
        <title>The compact genome of the sponge Oopsacas minuta (Hexactinellida) is lacking key metazoan core genes.</title>
        <authorList>
            <person name="Santini S."/>
            <person name="Schenkelaars Q."/>
            <person name="Jourda C."/>
            <person name="Duchesne M."/>
            <person name="Belahbib H."/>
            <person name="Rocher C."/>
            <person name="Selva M."/>
            <person name="Riesgo A."/>
            <person name="Vervoort M."/>
            <person name="Leys S.P."/>
            <person name="Kodjabachian L."/>
            <person name="Le Bivic A."/>
            <person name="Borchiellini C."/>
            <person name="Claverie J.M."/>
            <person name="Renard E."/>
        </authorList>
    </citation>
    <scope>NUCLEOTIDE SEQUENCE [LARGE SCALE GENOMIC DNA]</scope>
    <source>
        <strain evidence="38">SPO-2</strain>
    </source>
</reference>
<comment type="catalytic activity">
    <reaction evidence="28">
        <text>L-histidyl-[protein] + NAD(+) = N(tele)-(ADP-D-ribosyl)-L-histidyl-[protein] + nicotinamide + H(+)</text>
        <dbReference type="Rhea" id="RHEA:72071"/>
        <dbReference type="Rhea" id="RHEA-COMP:9745"/>
        <dbReference type="Rhea" id="RHEA-COMP:18085"/>
        <dbReference type="ChEBI" id="CHEBI:15378"/>
        <dbReference type="ChEBI" id="CHEBI:17154"/>
        <dbReference type="ChEBI" id="CHEBI:29979"/>
        <dbReference type="ChEBI" id="CHEBI:57540"/>
        <dbReference type="ChEBI" id="CHEBI:191398"/>
    </reaction>
    <physiologicalReaction direction="left-to-right" evidence="28">
        <dbReference type="Rhea" id="RHEA:72072"/>
    </physiologicalReaction>
</comment>
<dbReference type="InterPro" id="IPR008893">
    <property type="entry name" value="WGR_domain"/>
</dbReference>
<evidence type="ECO:0000256" key="27">
    <source>
        <dbReference type="ARBA" id="ARBA00033987"/>
    </source>
</evidence>
<dbReference type="Gene3D" id="3.40.50.10190">
    <property type="entry name" value="BRCT domain"/>
    <property type="match status" value="1"/>
</dbReference>
<keyword evidence="6" id="KW-1017">Isopeptide bond</keyword>
<evidence type="ECO:0000256" key="28">
    <source>
        <dbReference type="ARBA" id="ARBA00048241"/>
    </source>
</evidence>
<keyword evidence="9 31" id="KW-0328">Glycosyltransferase</keyword>
<comment type="catalytic activity">
    <reaction evidence="24">
        <text>L-glutamyl-[protein] + NAD(+) = 5-O-(ADP-D-ribosyl)-L-glutamyl-[protein] + nicotinamide</text>
        <dbReference type="Rhea" id="RHEA:58224"/>
        <dbReference type="Rhea" id="RHEA-COMP:10208"/>
        <dbReference type="Rhea" id="RHEA-COMP:15089"/>
        <dbReference type="ChEBI" id="CHEBI:17154"/>
        <dbReference type="ChEBI" id="CHEBI:29973"/>
        <dbReference type="ChEBI" id="CHEBI:57540"/>
        <dbReference type="ChEBI" id="CHEBI:142540"/>
    </reaction>
    <physiologicalReaction direction="left-to-right" evidence="24">
        <dbReference type="Rhea" id="RHEA:58225"/>
    </physiologicalReaction>
</comment>
<evidence type="ECO:0000256" key="20">
    <source>
        <dbReference type="ARBA" id="ARBA00023027"/>
    </source>
</evidence>
<dbReference type="InterPro" id="IPR012982">
    <property type="entry name" value="PARP1-like_PADR1_Zn_ribbon"/>
</dbReference>
<dbReference type="GO" id="GO:0003950">
    <property type="term" value="F:NAD+ poly-ADP-ribosyltransferase activity"/>
    <property type="evidence" value="ECO:0007669"/>
    <property type="project" value="UniProtKB-UniRule"/>
</dbReference>
<evidence type="ECO:0000256" key="26">
    <source>
        <dbReference type="ARBA" id="ARBA00024347"/>
    </source>
</evidence>
<dbReference type="Gene3D" id="3.90.228.10">
    <property type="match status" value="1"/>
</dbReference>
<keyword evidence="18" id="KW-0391">Immunity</keyword>
<evidence type="ECO:0000256" key="21">
    <source>
        <dbReference type="ARBA" id="ARBA00023125"/>
    </source>
</evidence>
<keyword evidence="10 31" id="KW-0808">Transferase</keyword>
<evidence type="ECO:0000259" key="37">
    <source>
        <dbReference type="PROSITE" id="PS51977"/>
    </source>
</evidence>
<keyword evidence="39" id="KW-1185">Reference proteome</keyword>
<dbReference type="SMART" id="SM00156">
    <property type="entry name" value="PP2Ac"/>
    <property type="match status" value="1"/>
</dbReference>
<evidence type="ECO:0000256" key="18">
    <source>
        <dbReference type="ARBA" id="ARBA00022859"/>
    </source>
</evidence>
<dbReference type="InterPro" id="IPR006186">
    <property type="entry name" value="Ser/Thr-sp_prot-phosphatase"/>
</dbReference>
<dbReference type="SUPFAM" id="SSF56300">
    <property type="entry name" value="Metallo-dependent phosphatases"/>
    <property type="match status" value="1"/>
</dbReference>
<dbReference type="PROSITE" id="PS52007">
    <property type="entry name" value="PADR1"/>
    <property type="match status" value="1"/>
</dbReference>
<dbReference type="GO" id="GO:0016787">
    <property type="term" value="F:hydrolase activity"/>
    <property type="evidence" value="ECO:0007669"/>
    <property type="project" value="InterPro"/>
</dbReference>
<dbReference type="GO" id="GO:0070212">
    <property type="term" value="P:protein poly-ADP-ribosylation"/>
    <property type="evidence" value="ECO:0007669"/>
    <property type="project" value="TreeGrafter"/>
</dbReference>
<evidence type="ECO:0000256" key="12">
    <source>
        <dbReference type="ARBA" id="ARBA00022723"/>
    </source>
</evidence>
<dbReference type="PRINTS" id="PR00114">
    <property type="entry name" value="STPHPHTASE"/>
</dbReference>
<dbReference type="GO" id="GO:0005829">
    <property type="term" value="C:cytosol"/>
    <property type="evidence" value="ECO:0007669"/>
    <property type="project" value="UniProtKB-SubCell"/>
</dbReference>
<dbReference type="Gene3D" id="1.20.142.10">
    <property type="entry name" value="Poly(ADP-ribose) polymerase, regulatory domain"/>
    <property type="match status" value="1"/>
</dbReference>
<dbReference type="GO" id="GO:0005694">
    <property type="term" value="C:chromosome"/>
    <property type="evidence" value="ECO:0007669"/>
    <property type="project" value="UniProtKB-SubCell"/>
</dbReference>
<dbReference type="Pfam" id="PF05406">
    <property type="entry name" value="WGR"/>
    <property type="match status" value="1"/>
</dbReference>
<evidence type="ECO:0000256" key="24">
    <source>
        <dbReference type="ARBA" id="ARBA00024159"/>
    </source>
</evidence>
<evidence type="ECO:0000259" key="33">
    <source>
        <dbReference type="PROSITE" id="PS50172"/>
    </source>
</evidence>
<evidence type="ECO:0000259" key="34">
    <source>
        <dbReference type="PROSITE" id="PS50222"/>
    </source>
</evidence>
<keyword evidence="7" id="KW-0021">Allosteric enzyme</keyword>
<evidence type="ECO:0000256" key="4">
    <source>
        <dbReference type="ARBA" id="ARBA00022454"/>
    </source>
</evidence>
<comment type="catalytic activity">
    <reaction evidence="30">
        <text>L-seryl-[protein] + NAD(+) = O-(ADP-D-ribosyl)-L-seryl-[protein] + nicotinamide + H(+)</text>
        <dbReference type="Rhea" id="RHEA:58232"/>
        <dbReference type="Rhea" id="RHEA-COMP:9863"/>
        <dbReference type="Rhea" id="RHEA-COMP:15091"/>
        <dbReference type="ChEBI" id="CHEBI:15378"/>
        <dbReference type="ChEBI" id="CHEBI:17154"/>
        <dbReference type="ChEBI" id="CHEBI:29999"/>
        <dbReference type="ChEBI" id="CHEBI:57540"/>
        <dbReference type="ChEBI" id="CHEBI:142556"/>
    </reaction>
    <physiologicalReaction direction="left-to-right" evidence="30">
        <dbReference type="Rhea" id="RHEA:58233"/>
    </physiologicalReaction>
</comment>
<keyword evidence="15" id="KW-0863">Zinc-finger</keyword>
<evidence type="ECO:0000313" key="39">
    <source>
        <dbReference type="Proteomes" id="UP001165289"/>
    </source>
</evidence>
<evidence type="ECO:0000256" key="15">
    <source>
        <dbReference type="ARBA" id="ARBA00022771"/>
    </source>
</evidence>
<keyword evidence="16" id="KW-0862">Zinc</keyword>
<dbReference type="SUPFAM" id="SSF56399">
    <property type="entry name" value="ADP-ribosylation"/>
    <property type="match status" value="1"/>
</dbReference>
<evidence type="ECO:0000256" key="22">
    <source>
        <dbReference type="ARBA" id="ARBA00023163"/>
    </source>
</evidence>
<dbReference type="GO" id="GO:0005509">
    <property type="term" value="F:calcium ion binding"/>
    <property type="evidence" value="ECO:0007669"/>
    <property type="project" value="InterPro"/>
</dbReference>
<keyword evidence="11" id="KW-0548">Nucleotidyltransferase</keyword>
<evidence type="ECO:0000256" key="32">
    <source>
        <dbReference type="SAM" id="MobiDB-lite"/>
    </source>
</evidence>
<dbReference type="Proteomes" id="UP001165289">
    <property type="component" value="Unassembled WGS sequence"/>
</dbReference>
<keyword evidence="21" id="KW-0238">DNA-binding</keyword>
<dbReference type="InterPro" id="IPR001357">
    <property type="entry name" value="BRCT_dom"/>
</dbReference>
<dbReference type="CDD" id="cd08001">
    <property type="entry name" value="WGR_PARP1_like"/>
    <property type="match status" value="1"/>
</dbReference>
<feature type="domain" description="WGR" evidence="37">
    <location>
        <begin position="587"/>
        <end position="686"/>
    </location>
</feature>
<dbReference type="InterPro" id="IPR012317">
    <property type="entry name" value="Poly(ADP-ribose)pol_cat_dom"/>
</dbReference>
<keyword evidence="5" id="KW-0963">Cytoplasm</keyword>
<evidence type="ECO:0000256" key="5">
    <source>
        <dbReference type="ARBA" id="ARBA00022490"/>
    </source>
</evidence>
<evidence type="ECO:0000256" key="1">
    <source>
        <dbReference type="ARBA" id="ARBA00004286"/>
    </source>
</evidence>
<comment type="caution">
    <text evidence="38">The sequence shown here is derived from an EMBL/GenBank/DDBJ whole genome shotgun (WGS) entry which is preliminary data.</text>
</comment>
<dbReference type="PROSITE" id="PS50172">
    <property type="entry name" value="BRCT"/>
    <property type="match status" value="1"/>
</dbReference>
<proteinExistence type="inferred from homology"/>
<keyword evidence="12" id="KW-0479">Metal-binding</keyword>